<feature type="transmembrane region" description="Helical" evidence="13">
    <location>
        <begin position="7"/>
        <end position="31"/>
    </location>
</feature>
<dbReference type="InterPro" id="IPR036890">
    <property type="entry name" value="HATPase_C_sf"/>
</dbReference>
<evidence type="ECO:0000256" key="4">
    <source>
        <dbReference type="ARBA" id="ARBA00022553"/>
    </source>
</evidence>
<dbReference type="PANTHER" id="PTHR45436:SF14">
    <property type="entry name" value="SENSOR PROTEIN QSEC"/>
    <property type="match status" value="1"/>
</dbReference>
<dbReference type="GO" id="GO:0005886">
    <property type="term" value="C:plasma membrane"/>
    <property type="evidence" value="ECO:0007669"/>
    <property type="project" value="TreeGrafter"/>
</dbReference>
<evidence type="ECO:0000313" key="15">
    <source>
        <dbReference type="EMBL" id="ABS77108.1"/>
    </source>
</evidence>
<evidence type="ECO:0000313" key="16">
    <source>
        <dbReference type="Proteomes" id="UP000008555"/>
    </source>
</evidence>
<proteinExistence type="predicted"/>
<dbReference type="EMBL" id="CP000733">
    <property type="protein sequence ID" value="ABS77108.1"/>
    <property type="molecule type" value="Genomic_DNA"/>
</dbReference>
<keyword evidence="10 13" id="KW-1133">Transmembrane helix</keyword>
<dbReference type="Pfam" id="PF08521">
    <property type="entry name" value="2CSK_N"/>
    <property type="match status" value="1"/>
</dbReference>
<dbReference type="InterPro" id="IPR013727">
    <property type="entry name" value="2CSK_N"/>
</dbReference>
<evidence type="ECO:0000256" key="10">
    <source>
        <dbReference type="ARBA" id="ARBA00022989"/>
    </source>
</evidence>
<sequence>MTPSIRTFLLINLLLSVTLITSLAIIGNLFLAHKDIQTQLDAQLIGSAERTRAFFSDYGIQHKDLSLIQRNLLKTSARSMLTSSHFRLTKVQIEQLRADKEASNHSEFQIWNNQGKLLLHSAGTPTIPFSNGNEGLSTLWLHGESWRVNTLYDPATELTFMVAERSNYRQQLENQLTQDSIFIMLITYPFLGFLIWIIVGRGLDTLKKVAKEVRHRAPAYLEPVDLEAVPSEIEPLVSELNNLFGRLKEAFEREKRFTADAAHELRTPLAALNTHTQVALRAKTPEERKEALLKVLAGVNRGTHVVQQLLTLNRMVPEATLHEQNWMDLGKEAADIAAQLAPEAIAKNIDLELITPDDPPKVKGNNTAISILIRNMVDNAIRYSPEKSKVTIRIEKEDNRVILRVIDNGPGIPEELRERVFERFFRMIGNQATGSGLGLSIVLQIAKLHNAEIALKTPNHGKGLDFWVTFPLIHNFCG</sequence>
<keyword evidence="7" id="KW-0547">Nucleotide-binding</keyword>
<evidence type="ECO:0000256" key="8">
    <source>
        <dbReference type="ARBA" id="ARBA00022777"/>
    </source>
</evidence>
<dbReference type="InterPro" id="IPR004358">
    <property type="entry name" value="Sig_transdc_His_kin-like_C"/>
</dbReference>
<keyword evidence="6 13" id="KW-0812">Transmembrane</keyword>
<dbReference type="SUPFAM" id="SSF55874">
    <property type="entry name" value="ATPase domain of HSP90 chaperone/DNA topoisomerase II/histidine kinase"/>
    <property type="match status" value="1"/>
</dbReference>
<dbReference type="GO" id="GO:0005524">
    <property type="term" value="F:ATP binding"/>
    <property type="evidence" value="ECO:0007669"/>
    <property type="project" value="UniProtKB-KW"/>
</dbReference>
<keyword evidence="8" id="KW-0418">Kinase</keyword>
<dbReference type="InterPro" id="IPR005467">
    <property type="entry name" value="His_kinase_dom"/>
</dbReference>
<keyword evidence="12 13" id="KW-0472">Membrane</keyword>
<evidence type="ECO:0000256" key="12">
    <source>
        <dbReference type="ARBA" id="ARBA00023136"/>
    </source>
</evidence>
<accession>A9KFS7</accession>
<dbReference type="RefSeq" id="WP_011997032.1">
    <property type="nucleotide sequence ID" value="NC_009727.1"/>
</dbReference>
<evidence type="ECO:0000256" key="13">
    <source>
        <dbReference type="SAM" id="Phobius"/>
    </source>
</evidence>
<comment type="catalytic activity">
    <reaction evidence="1">
        <text>ATP + protein L-histidine = ADP + protein N-phospho-L-histidine.</text>
        <dbReference type="EC" id="2.7.13.3"/>
    </reaction>
</comment>
<feature type="transmembrane region" description="Helical" evidence="13">
    <location>
        <begin position="181"/>
        <end position="199"/>
    </location>
</feature>
<dbReference type="SMART" id="SM00387">
    <property type="entry name" value="HATPase_c"/>
    <property type="match status" value="1"/>
</dbReference>
<keyword evidence="9" id="KW-0067">ATP-binding</keyword>
<dbReference type="InterPro" id="IPR003661">
    <property type="entry name" value="HisK_dim/P_dom"/>
</dbReference>
<dbReference type="Gene3D" id="3.30.565.10">
    <property type="entry name" value="Histidine kinase-like ATPase, C-terminal domain"/>
    <property type="match status" value="1"/>
</dbReference>
<evidence type="ECO:0000256" key="5">
    <source>
        <dbReference type="ARBA" id="ARBA00022679"/>
    </source>
</evidence>
<dbReference type="InterPro" id="IPR050428">
    <property type="entry name" value="TCS_sensor_his_kinase"/>
</dbReference>
<dbReference type="Proteomes" id="UP000008555">
    <property type="component" value="Chromosome"/>
</dbReference>
<evidence type="ECO:0000256" key="1">
    <source>
        <dbReference type="ARBA" id="ARBA00000085"/>
    </source>
</evidence>
<dbReference type="EC" id="2.7.13.3" evidence="3"/>
<dbReference type="FunFam" id="1.10.287.130:FF:000035">
    <property type="entry name" value="Two-component sensor histidine kinase"/>
    <property type="match status" value="1"/>
</dbReference>
<dbReference type="Pfam" id="PF00512">
    <property type="entry name" value="HisKA"/>
    <property type="match status" value="1"/>
</dbReference>
<dbReference type="AlphaFoldDB" id="A9KFS7"/>
<keyword evidence="11" id="KW-0902">Two-component regulatory system</keyword>
<evidence type="ECO:0000256" key="6">
    <source>
        <dbReference type="ARBA" id="ARBA00022692"/>
    </source>
</evidence>
<dbReference type="CDD" id="cd00082">
    <property type="entry name" value="HisKA"/>
    <property type="match status" value="1"/>
</dbReference>
<evidence type="ECO:0000256" key="7">
    <source>
        <dbReference type="ARBA" id="ARBA00022741"/>
    </source>
</evidence>
<evidence type="ECO:0000256" key="9">
    <source>
        <dbReference type="ARBA" id="ARBA00022840"/>
    </source>
</evidence>
<dbReference type="SUPFAM" id="SSF47384">
    <property type="entry name" value="Homodimeric domain of signal transducing histidine kinase"/>
    <property type="match status" value="1"/>
</dbReference>
<protein>
    <recommendedName>
        <fullName evidence="3">histidine kinase</fullName>
        <ecNumber evidence="3">2.7.13.3</ecNumber>
    </recommendedName>
</protein>
<dbReference type="PRINTS" id="PR00344">
    <property type="entry name" value="BCTRLSENSOR"/>
</dbReference>
<dbReference type="Pfam" id="PF02518">
    <property type="entry name" value="HATPase_c"/>
    <property type="match status" value="1"/>
</dbReference>
<name>A9KFS7_COXBN</name>
<gene>
    <name evidence="15" type="primary">qseC</name>
    <name evidence="15" type="ordered locus">CBUD_1313</name>
</gene>
<dbReference type="InterPro" id="IPR003594">
    <property type="entry name" value="HATPase_dom"/>
</dbReference>
<evidence type="ECO:0000259" key="14">
    <source>
        <dbReference type="PROSITE" id="PS50109"/>
    </source>
</evidence>
<dbReference type="InterPro" id="IPR036097">
    <property type="entry name" value="HisK_dim/P_sf"/>
</dbReference>
<dbReference type="SMART" id="SM00388">
    <property type="entry name" value="HisKA"/>
    <property type="match status" value="1"/>
</dbReference>
<evidence type="ECO:0000256" key="11">
    <source>
        <dbReference type="ARBA" id="ARBA00023012"/>
    </source>
</evidence>
<evidence type="ECO:0000256" key="2">
    <source>
        <dbReference type="ARBA" id="ARBA00004141"/>
    </source>
</evidence>
<reference evidence="15 16" key="1">
    <citation type="journal article" date="2009" name="Infect. Immun.">
        <title>Comparative genomics reveal extensive transposon-mediated genomic plasticity and diversity among potential effector proteins within the genus Coxiella.</title>
        <authorList>
            <person name="Beare P.A."/>
            <person name="Unsworth N."/>
            <person name="Andoh M."/>
            <person name="Voth D.E."/>
            <person name="Omsland A."/>
            <person name="Gilk S.D."/>
            <person name="Williams K.P."/>
            <person name="Sobral B.W."/>
            <person name="Kupko J.J.III."/>
            <person name="Porcella S.F."/>
            <person name="Samuel J.E."/>
            <person name="Heinzen R.A."/>
        </authorList>
    </citation>
    <scope>NUCLEOTIDE SEQUENCE [LARGE SCALE GENOMIC DNA]</scope>
    <source>
        <strain evidence="15 16">Dugway 5J108-111</strain>
    </source>
</reference>
<dbReference type="KEGG" id="cbd:CBUD_1313"/>
<dbReference type="HOGENOM" id="CLU_000445_89_37_6"/>
<keyword evidence="5 15" id="KW-0808">Transferase</keyword>
<dbReference type="Gene3D" id="1.10.287.130">
    <property type="match status" value="1"/>
</dbReference>
<dbReference type="GO" id="GO:0000155">
    <property type="term" value="F:phosphorelay sensor kinase activity"/>
    <property type="evidence" value="ECO:0007669"/>
    <property type="project" value="InterPro"/>
</dbReference>
<dbReference type="PROSITE" id="PS50109">
    <property type="entry name" value="HIS_KIN"/>
    <property type="match status" value="1"/>
</dbReference>
<comment type="subcellular location">
    <subcellularLocation>
        <location evidence="2">Membrane</location>
        <topology evidence="2">Multi-pass membrane protein</topology>
    </subcellularLocation>
</comment>
<evidence type="ECO:0000256" key="3">
    <source>
        <dbReference type="ARBA" id="ARBA00012438"/>
    </source>
</evidence>
<dbReference type="PANTHER" id="PTHR45436">
    <property type="entry name" value="SENSOR HISTIDINE KINASE YKOH"/>
    <property type="match status" value="1"/>
</dbReference>
<keyword evidence="4" id="KW-0597">Phosphoprotein</keyword>
<organism evidence="15 16">
    <name type="scientific">Coxiella burnetii (strain Dugway 5J108-111)</name>
    <dbReference type="NCBI Taxonomy" id="434922"/>
    <lineage>
        <taxon>Bacteria</taxon>
        <taxon>Pseudomonadati</taxon>
        <taxon>Pseudomonadota</taxon>
        <taxon>Gammaproteobacteria</taxon>
        <taxon>Legionellales</taxon>
        <taxon>Coxiellaceae</taxon>
        <taxon>Coxiella</taxon>
    </lineage>
</organism>
<feature type="domain" description="Histidine kinase" evidence="14">
    <location>
        <begin position="260"/>
        <end position="474"/>
    </location>
</feature>